<evidence type="ECO:0000313" key="3">
    <source>
        <dbReference type="Proteomes" id="UP000011910"/>
    </source>
</evidence>
<comment type="caution">
    <text evidence="2">The sequence shown here is derived from an EMBL/GenBank/DDBJ whole genome shotgun (WGS) entry which is preliminary data.</text>
</comment>
<name>M7N5H4_9BACT</name>
<dbReference type="AlphaFoldDB" id="M7N5H4"/>
<dbReference type="STRING" id="1279009.ADICEAN_02351"/>
<dbReference type="Proteomes" id="UP000011910">
    <property type="component" value="Unassembled WGS sequence"/>
</dbReference>
<keyword evidence="3" id="KW-1185">Reference proteome</keyword>
<proteinExistence type="predicted"/>
<dbReference type="RefSeq" id="WP_009195742.1">
    <property type="nucleotide sequence ID" value="NZ_AODQ01000055.1"/>
</dbReference>
<evidence type="ECO:0000313" key="2">
    <source>
        <dbReference type="EMBL" id="EMR02542.1"/>
    </source>
</evidence>
<sequence length="145" mass="16123">MPAVVLLLILSLPLLGYGQSAETITEISFTTGTRGSQQEIRITPSTLHIAQKGRGGDQEAQHPLTAADWQQLLGSLQGLSLKEMEQLPAPSEKRAWDGAYYSWISISTPTKSYTSQHFDDRSPHPKLLPLMREIERLEQAHSSKE</sequence>
<gene>
    <name evidence="2" type="ORF">ADICEAN_02351</name>
</gene>
<protein>
    <submittedName>
        <fullName evidence="2">Uncharacterized protein</fullName>
    </submittedName>
</protein>
<keyword evidence="1" id="KW-0732">Signal</keyword>
<reference evidence="2 3" key="1">
    <citation type="journal article" date="2013" name="Genome Announc.">
        <title>Draft Genome Sequence of Cesiribacter andamanensis Strain AMV16T, Isolated from a Soil Sample from a Mud Volcano in the Andaman Islands, India.</title>
        <authorList>
            <person name="Shivaji S."/>
            <person name="Ara S."/>
            <person name="Begum Z."/>
            <person name="Srinivas T.N."/>
            <person name="Singh A."/>
            <person name="Kumar Pinnaka A."/>
        </authorList>
    </citation>
    <scope>NUCLEOTIDE SEQUENCE [LARGE SCALE GENOMIC DNA]</scope>
    <source>
        <strain evidence="2 3">AMV16</strain>
    </source>
</reference>
<feature type="signal peptide" evidence="1">
    <location>
        <begin position="1"/>
        <end position="20"/>
    </location>
</feature>
<evidence type="ECO:0000256" key="1">
    <source>
        <dbReference type="SAM" id="SignalP"/>
    </source>
</evidence>
<dbReference type="EMBL" id="AODQ01000055">
    <property type="protein sequence ID" value="EMR02542.1"/>
    <property type="molecule type" value="Genomic_DNA"/>
</dbReference>
<accession>M7N5H4</accession>
<feature type="chain" id="PRO_5004081682" evidence="1">
    <location>
        <begin position="21"/>
        <end position="145"/>
    </location>
</feature>
<organism evidence="2 3">
    <name type="scientific">Cesiribacter andamanensis AMV16</name>
    <dbReference type="NCBI Taxonomy" id="1279009"/>
    <lineage>
        <taxon>Bacteria</taxon>
        <taxon>Pseudomonadati</taxon>
        <taxon>Bacteroidota</taxon>
        <taxon>Cytophagia</taxon>
        <taxon>Cytophagales</taxon>
        <taxon>Cesiribacteraceae</taxon>
        <taxon>Cesiribacter</taxon>
    </lineage>
</organism>
<dbReference type="OrthoDB" id="1446480at2"/>